<dbReference type="SMART" id="SM00028">
    <property type="entry name" value="TPR"/>
    <property type="match status" value="2"/>
</dbReference>
<dbReference type="CDD" id="cd07185">
    <property type="entry name" value="OmpA_C-like"/>
    <property type="match status" value="1"/>
</dbReference>
<dbReference type="PANTHER" id="PTHR30329:SF21">
    <property type="entry name" value="LIPOPROTEIN YIAD-RELATED"/>
    <property type="match status" value="1"/>
</dbReference>
<evidence type="ECO:0000259" key="6">
    <source>
        <dbReference type="PROSITE" id="PS51123"/>
    </source>
</evidence>
<evidence type="ECO:0000256" key="5">
    <source>
        <dbReference type="PROSITE-ProRule" id="PRU00473"/>
    </source>
</evidence>
<dbReference type="Gene3D" id="1.25.40.10">
    <property type="entry name" value="Tetratricopeptide repeat domain"/>
    <property type="match status" value="1"/>
</dbReference>
<feature type="repeat" description="TPR" evidence="4">
    <location>
        <begin position="19"/>
        <end position="52"/>
    </location>
</feature>
<dbReference type="Proteomes" id="UP000632828">
    <property type="component" value="Unassembled WGS sequence"/>
</dbReference>
<evidence type="ECO:0000256" key="3">
    <source>
        <dbReference type="ARBA" id="ARBA00023237"/>
    </source>
</evidence>
<evidence type="ECO:0000256" key="2">
    <source>
        <dbReference type="ARBA" id="ARBA00023136"/>
    </source>
</evidence>
<dbReference type="AlphaFoldDB" id="A0A8J6UR30"/>
<dbReference type="PROSITE" id="PS50005">
    <property type="entry name" value="TPR"/>
    <property type="match status" value="2"/>
</dbReference>
<feature type="repeat" description="TPR" evidence="4">
    <location>
        <begin position="53"/>
        <end position="86"/>
    </location>
</feature>
<dbReference type="InterPro" id="IPR036737">
    <property type="entry name" value="OmpA-like_sf"/>
</dbReference>
<dbReference type="SUPFAM" id="SSF48452">
    <property type="entry name" value="TPR-like"/>
    <property type="match status" value="1"/>
</dbReference>
<dbReference type="SUPFAM" id="SSF103088">
    <property type="entry name" value="OmpA-like"/>
    <property type="match status" value="1"/>
</dbReference>
<proteinExistence type="predicted"/>
<organism evidence="7 8">
    <name type="scientific">Pelovirga terrestris</name>
    <dbReference type="NCBI Taxonomy" id="2771352"/>
    <lineage>
        <taxon>Bacteria</taxon>
        <taxon>Pseudomonadati</taxon>
        <taxon>Thermodesulfobacteriota</taxon>
        <taxon>Desulfuromonadia</taxon>
        <taxon>Geobacterales</taxon>
        <taxon>Geobacteraceae</taxon>
        <taxon>Pelovirga</taxon>
    </lineage>
</organism>
<evidence type="ECO:0000256" key="1">
    <source>
        <dbReference type="ARBA" id="ARBA00004442"/>
    </source>
</evidence>
<name>A0A8J6UR30_9BACT</name>
<keyword evidence="2 5" id="KW-0472">Membrane</keyword>
<reference evidence="7" key="1">
    <citation type="submission" date="2020-09" db="EMBL/GenBank/DDBJ databases">
        <title>Pelobacter alkaliphilus sp. nov., a novel anaerobic arsenate-reducing bacterium from terrestrial mud volcano.</title>
        <authorList>
            <person name="Khomyakova M.A."/>
            <person name="Merkel A.Y."/>
            <person name="Slobodkin A.I."/>
        </authorList>
    </citation>
    <scope>NUCLEOTIDE SEQUENCE</scope>
    <source>
        <strain evidence="7">M08fum</strain>
    </source>
</reference>
<dbReference type="Gene3D" id="3.30.1330.60">
    <property type="entry name" value="OmpA-like domain"/>
    <property type="match status" value="1"/>
</dbReference>
<protein>
    <submittedName>
        <fullName evidence="7">OmpA family protein</fullName>
    </submittedName>
</protein>
<evidence type="ECO:0000313" key="7">
    <source>
        <dbReference type="EMBL" id="MBD1400471.1"/>
    </source>
</evidence>
<gene>
    <name evidence="7" type="ORF">ICT70_07290</name>
</gene>
<dbReference type="InterPro" id="IPR011990">
    <property type="entry name" value="TPR-like_helical_dom_sf"/>
</dbReference>
<evidence type="ECO:0000313" key="8">
    <source>
        <dbReference type="Proteomes" id="UP000632828"/>
    </source>
</evidence>
<keyword evidence="3" id="KW-0998">Cell outer membrane</keyword>
<evidence type="ECO:0000256" key="4">
    <source>
        <dbReference type="PROSITE-ProRule" id="PRU00339"/>
    </source>
</evidence>
<dbReference type="GO" id="GO:0009279">
    <property type="term" value="C:cell outer membrane"/>
    <property type="evidence" value="ECO:0007669"/>
    <property type="project" value="UniProtKB-SubCell"/>
</dbReference>
<keyword evidence="8" id="KW-1185">Reference proteome</keyword>
<dbReference type="PROSITE" id="PS51123">
    <property type="entry name" value="OMPA_2"/>
    <property type="match status" value="1"/>
</dbReference>
<dbReference type="InterPro" id="IPR019734">
    <property type="entry name" value="TPR_rpt"/>
</dbReference>
<dbReference type="Pfam" id="PF13181">
    <property type="entry name" value="TPR_8"/>
    <property type="match status" value="1"/>
</dbReference>
<comment type="subcellular location">
    <subcellularLocation>
        <location evidence="1">Cell outer membrane</location>
    </subcellularLocation>
</comment>
<dbReference type="InterPro" id="IPR006664">
    <property type="entry name" value="OMP_bac"/>
</dbReference>
<dbReference type="EMBL" id="JACWUN010000007">
    <property type="protein sequence ID" value="MBD1400471.1"/>
    <property type="molecule type" value="Genomic_DNA"/>
</dbReference>
<accession>A0A8J6UR30</accession>
<dbReference type="InterPro" id="IPR050330">
    <property type="entry name" value="Bact_OuterMem_StrucFunc"/>
</dbReference>
<dbReference type="InterPro" id="IPR006665">
    <property type="entry name" value="OmpA-like"/>
</dbReference>
<dbReference type="PRINTS" id="PR01021">
    <property type="entry name" value="OMPADOMAIN"/>
</dbReference>
<comment type="caution">
    <text evidence="7">The sequence shown here is derived from an EMBL/GenBank/DDBJ whole genome shotgun (WGS) entry which is preliminary data.</text>
</comment>
<sequence length="246" mass="27815">MIKKQQLLDEAIQTCPNHAQLQYDKAFAQERLRRYDEALTYYLRATELDENFAKAYFGLADIFVVLGNLEPAIWAYQSGLALEPDNQRAAASLELARIKYRSEMGERITSEEFVRVMRESRDQSTTEGAMDGPIVRMQILFEIGSAGLTASAIEQLETVGTALSHASLADQRFEIAGHTDSTGSPEVNLPLSKLRAERVKQHLIDRYSIAADRLTVAYYGDTRPAVPNDSTRNRAINRRVEFRKIR</sequence>
<feature type="domain" description="OmpA-like" evidence="6">
    <location>
        <begin position="128"/>
        <end position="246"/>
    </location>
</feature>
<dbReference type="PANTHER" id="PTHR30329">
    <property type="entry name" value="STATOR ELEMENT OF FLAGELLAR MOTOR COMPLEX"/>
    <property type="match status" value="1"/>
</dbReference>
<keyword evidence="4" id="KW-0802">TPR repeat</keyword>
<dbReference type="Pfam" id="PF00691">
    <property type="entry name" value="OmpA"/>
    <property type="match status" value="1"/>
</dbReference>